<gene>
    <name evidence="3" type="ORF">NCTC13316_01629</name>
</gene>
<feature type="transmembrane region" description="Helical" evidence="1">
    <location>
        <begin position="226"/>
        <end position="246"/>
    </location>
</feature>
<evidence type="ECO:0000313" key="3">
    <source>
        <dbReference type="EMBL" id="STX51534.1"/>
    </source>
</evidence>
<keyword evidence="1" id="KW-0472">Membrane</keyword>
<keyword evidence="1" id="KW-0812">Transmembrane</keyword>
<proteinExistence type="predicted"/>
<feature type="domain" description="Heparan-alpha-glucosaminide N-acetyltransferase catalytic" evidence="2">
    <location>
        <begin position="10"/>
        <end position="157"/>
    </location>
</feature>
<keyword evidence="1" id="KW-1133">Transmembrane helix</keyword>
<name>A0A378JK37_9GAMM</name>
<dbReference type="PANTHER" id="PTHR31061:SF24">
    <property type="entry name" value="LD22376P"/>
    <property type="match status" value="1"/>
</dbReference>
<feature type="transmembrane region" description="Helical" evidence="1">
    <location>
        <begin position="141"/>
        <end position="161"/>
    </location>
</feature>
<evidence type="ECO:0000256" key="1">
    <source>
        <dbReference type="SAM" id="Phobius"/>
    </source>
</evidence>
<dbReference type="Pfam" id="PF07786">
    <property type="entry name" value="HGSNAT_cat"/>
    <property type="match status" value="1"/>
</dbReference>
<feature type="transmembrane region" description="Helical" evidence="1">
    <location>
        <begin position="342"/>
        <end position="361"/>
    </location>
</feature>
<organism evidence="3 4">
    <name type="scientific">Legionella busanensis</name>
    <dbReference type="NCBI Taxonomy" id="190655"/>
    <lineage>
        <taxon>Bacteria</taxon>
        <taxon>Pseudomonadati</taxon>
        <taxon>Pseudomonadota</taxon>
        <taxon>Gammaproteobacteria</taxon>
        <taxon>Legionellales</taxon>
        <taxon>Legionellaceae</taxon>
        <taxon>Legionella</taxon>
    </lineage>
</organism>
<dbReference type="RefSeq" id="WP_115331163.1">
    <property type="nucleotide sequence ID" value="NZ_CAAAHP010000001.1"/>
</dbReference>
<accession>A0A378JK37</accession>
<feature type="transmembrane region" description="Helical" evidence="1">
    <location>
        <begin position="12"/>
        <end position="30"/>
    </location>
</feature>
<feature type="transmembrane region" description="Helical" evidence="1">
    <location>
        <begin position="258"/>
        <end position="277"/>
    </location>
</feature>
<dbReference type="OrthoDB" id="9788724at2"/>
<feature type="transmembrane region" description="Helical" evidence="1">
    <location>
        <begin position="82"/>
        <end position="102"/>
    </location>
</feature>
<feature type="transmembrane region" description="Helical" evidence="1">
    <location>
        <begin position="114"/>
        <end position="134"/>
    </location>
</feature>
<feature type="transmembrane region" description="Helical" evidence="1">
    <location>
        <begin position="289"/>
        <end position="313"/>
    </location>
</feature>
<evidence type="ECO:0000259" key="2">
    <source>
        <dbReference type="Pfam" id="PF07786"/>
    </source>
</evidence>
<reference evidence="3 4" key="1">
    <citation type="submission" date="2018-06" db="EMBL/GenBank/DDBJ databases">
        <authorList>
            <consortium name="Pathogen Informatics"/>
            <person name="Doyle S."/>
        </authorList>
    </citation>
    <scope>NUCLEOTIDE SEQUENCE [LARGE SCALE GENOMIC DNA]</scope>
    <source>
        <strain evidence="3 4">NCTC13316</strain>
    </source>
</reference>
<dbReference type="PANTHER" id="PTHR31061">
    <property type="entry name" value="LD22376P"/>
    <property type="match status" value="1"/>
</dbReference>
<feature type="transmembrane region" description="Helical" evidence="1">
    <location>
        <begin position="50"/>
        <end position="70"/>
    </location>
</feature>
<dbReference type="AlphaFoldDB" id="A0A378JK37"/>
<dbReference type="InterPro" id="IPR012429">
    <property type="entry name" value="HGSNAT_cat"/>
</dbReference>
<feature type="transmembrane region" description="Helical" evidence="1">
    <location>
        <begin position="196"/>
        <end position="219"/>
    </location>
</feature>
<keyword evidence="4" id="KW-1185">Reference proteome</keyword>
<evidence type="ECO:0000313" key="4">
    <source>
        <dbReference type="Proteomes" id="UP000254794"/>
    </source>
</evidence>
<dbReference type="GO" id="GO:0016740">
    <property type="term" value="F:transferase activity"/>
    <property type="evidence" value="ECO:0007669"/>
    <property type="project" value="UniProtKB-KW"/>
</dbReference>
<keyword evidence="3" id="KW-0808">Transferase</keyword>
<sequence>MDNKNFKFPRLISLDVLRGIIVALMIIVNSPGKQPSYTWIEHSPWNGCTLADAIFPMFIFIVGVSSVFQLSILREKLPVNLLIVKIFKRSLILFAIGLLLNAFPNHFDLSTLRFYGVLQRIAVCYFFAACLFLTTSIRTQFIIFILILISYWLINTGFPGYSGPNLTAEFNIPAQVDRTLFSSAHLYGKYFDPEGLLSTFSSFATALLGNLAGFLLLSYCNERQKFYGLIVAGFLSMLLGWLWSFYFPINKTLWTSSYVLWTGGISLLALAGCYWLIEIRKLKAWSYPFRIFGITALLVYVLHIVFLKIQVLIQISYHGTQSNLKTFITDSLFNKFSAQNASLSYAICYMLFWLLCCKLLFKKARSLKKY</sequence>
<protein>
    <submittedName>
        <fullName evidence="3">Heparan-alpha-glucosaminide N-acetyltransferase</fullName>
    </submittedName>
</protein>
<dbReference type="EMBL" id="UGOD01000001">
    <property type="protein sequence ID" value="STX51534.1"/>
    <property type="molecule type" value="Genomic_DNA"/>
</dbReference>
<dbReference type="Proteomes" id="UP000254794">
    <property type="component" value="Unassembled WGS sequence"/>
</dbReference>